<reference evidence="1 2" key="1">
    <citation type="journal article" date="2023" name="Plants (Basel)">
        <title>Bridging the Gap: Combining Genomics and Transcriptomics Approaches to Understand Stylosanthes scabra, an Orphan Legume from the Brazilian Caatinga.</title>
        <authorList>
            <person name="Ferreira-Neto J.R.C."/>
            <person name="da Silva M.D."/>
            <person name="Binneck E."/>
            <person name="de Melo N.F."/>
            <person name="da Silva R.H."/>
            <person name="de Melo A.L.T.M."/>
            <person name="Pandolfi V."/>
            <person name="Bustamante F.O."/>
            <person name="Brasileiro-Vidal A.C."/>
            <person name="Benko-Iseppon A.M."/>
        </authorList>
    </citation>
    <scope>NUCLEOTIDE SEQUENCE [LARGE SCALE GENOMIC DNA]</scope>
    <source>
        <tissue evidence="1">Leaves</tissue>
    </source>
</reference>
<evidence type="ECO:0000313" key="1">
    <source>
        <dbReference type="EMBL" id="MED6192898.1"/>
    </source>
</evidence>
<dbReference type="Proteomes" id="UP001341840">
    <property type="component" value="Unassembled WGS sequence"/>
</dbReference>
<name>A0ABU6X7F0_9FABA</name>
<gene>
    <name evidence="1" type="ORF">PIB30_014233</name>
</gene>
<protein>
    <submittedName>
        <fullName evidence="1">Uncharacterized protein</fullName>
    </submittedName>
</protein>
<keyword evidence="2" id="KW-1185">Reference proteome</keyword>
<proteinExistence type="predicted"/>
<comment type="caution">
    <text evidence="1">The sequence shown here is derived from an EMBL/GenBank/DDBJ whole genome shotgun (WGS) entry which is preliminary data.</text>
</comment>
<dbReference type="EMBL" id="JASCZI010211486">
    <property type="protein sequence ID" value="MED6192898.1"/>
    <property type="molecule type" value="Genomic_DNA"/>
</dbReference>
<sequence length="101" mass="11529">MPTNKTLAIARAIGFLCRKVRRWKYNGGRTMNRGETWWKENVCDDDEARQGSSGWDDNDDILLRDLAVNRQQEFASKGIKVRKTGGGRAVQRTRMILGSTK</sequence>
<organism evidence="1 2">
    <name type="scientific">Stylosanthes scabra</name>
    <dbReference type="NCBI Taxonomy" id="79078"/>
    <lineage>
        <taxon>Eukaryota</taxon>
        <taxon>Viridiplantae</taxon>
        <taxon>Streptophyta</taxon>
        <taxon>Embryophyta</taxon>
        <taxon>Tracheophyta</taxon>
        <taxon>Spermatophyta</taxon>
        <taxon>Magnoliopsida</taxon>
        <taxon>eudicotyledons</taxon>
        <taxon>Gunneridae</taxon>
        <taxon>Pentapetalae</taxon>
        <taxon>rosids</taxon>
        <taxon>fabids</taxon>
        <taxon>Fabales</taxon>
        <taxon>Fabaceae</taxon>
        <taxon>Papilionoideae</taxon>
        <taxon>50 kb inversion clade</taxon>
        <taxon>dalbergioids sensu lato</taxon>
        <taxon>Dalbergieae</taxon>
        <taxon>Pterocarpus clade</taxon>
        <taxon>Stylosanthes</taxon>
    </lineage>
</organism>
<evidence type="ECO:0000313" key="2">
    <source>
        <dbReference type="Proteomes" id="UP001341840"/>
    </source>
</evidence>
<accession>A0ABU6X7F0</accession>